<feature type="domain" description="ABC transmembrane type-1" evidence="9">
    <location>
        <begin position="308"/>
        <end position="501"/>
    </location>
</feature>
<keyword evidence="11" id="KW-1185">Reference proteome</keyword>
<accession>A0A5B1CG41</accession>
<evidence type="ECO:0000256" key="7">
    <source>
        <dbReference type="ARBA" id="ARBA00023136"/>
    </source>
</evidence>
<feature type="transmembrane region" description="Helical" evidence="8">
    <location>
        <begin position="197"/>
        <end position="216"/>
    </location>
</feature>
<dbReference type="InterPro" id="IPR035906">
    <property type="entry name" value="MetI-like_sf"/>
</dbReference>
<evidence type="ECO:0000313" key="10">
    <source>
        <dbReference type="EMBL" id="KAA1258540.1"/>
    </source>
</evidence>
<evidence type="ECO:0000256" key="1">
    <source>
        <dbReference type="ARBA" id="ARBA00004429"/>
    </source>
</evidence>
<dbReference type="AlphaFoldDB" id="A0A5B1CG41"/>
<feature type="transmembrane region" description="Helical" evidence="8">
    <location>
        <begin position="45"/>
        <end position="67"/>
    </location>
</feature>
<dbReference type="CDD" id="cd06261">
    <property type="entry name" value="TM_PBP2"/>
    <property type="match status" value="2"/>
</dbReference>
<feature type="transmembrane region" description="Helical" evidence="8">
    <location>
        <begin position="6"/>
        <end position="33"/>
    </location>
</feature>
<evidence type="ECO:0000256" key="6">
    <source>
        <dbReference type="ARBA" id="ARBA00022989"/>
    </source>
</evidence>
<organism evidence="10 11">
    <name type="scientific">Rubripirellula obstinata</name>
    <dbReference type="NCBI Taxonomy" id="406547"/>
    <lineage>
        <taxon>Bacteria</taxon>
        <taxon>Pseudomonadati</taxon>
        <taxon>Planctomycetota</taxon>
        <taxon>Planctomycetia</taxon>
        <taxon>Pirellulales</taxon>
        <taxon>Pirellulaceae</taxon>
        <taxon>Rubripirellula</taxon>
    </lineage>
</organism>
<dbReference type="GO" id="GO:0005886">
    <property type="term" value="C:plasma membrane"/>
    <property type="evidence" value="ECO:0007669"/>
    <property type="project" value="UniProtKB-SubCell"/>
</dbReference>
<feature type="transmembrane region" description="Helical" evidence="8">
    <location>
        <begin position="342"/>
        <end position="368"/>
    </location>
</feature>
<reference evidence="10 11" key="1">
    <citation type="submission" date="2019-08" db="EMBL/GenBank/DDBJ databases">
        <title>Deep-cultivation of Planctomycetes and their phenomic and genomic characterization uncovers novel biology.</title>
        <authorList>
            <person name="Wiegand S."/>
            <person name="Jogler M."/>
            <person name="Boedeker C."/>
            <person name="Pinto D."/>
            <person name="Vollmers J."/>
            <person name="Rivas-Marin E."/>
            <person name="Kohn T."/>
            <person name="Peeters S.H."/>
            <person name="Heuer A."/>
            <person name="Rast P."/>
            <person name="Oberbeckmann S."/>
            <person name="Bunk B."/>
            <person name="Jeske O."/>
            <person name="Meyerdierks A."/>
            <person name="Storesund J.E."/>
            <person name="Kallscheuer N."/>
            <person name="Luecker S."/>
            <person name="Lage O.M."/>
            <person name="Pohl T."/>
            <person name="Merkel B.J."/>
            <person name="Hornburger P."/>
            <person name="Mueller R.-W."/>
            <person name="Bruemmer F."/>
            <person name="Labrenz M."/>
            <person name="Spormann A.M."/>
            <person name="Op Den Camp H."/>
            <person name="Overmann J."/>
            <person name="Amann R."/>
            <person name="Jetten M.S.M."/>
            <person name="Mascher T."/>
            <person name="Medema M.H."/>
            <person name="Devos D.P."/>
            <person name="Kaster A.-K."/>
            <person name="Ovreas L."/>
            <person name="Rohde M."/>
            <person name="Galperin M.Y."/>
            <person name="Jogler C."/>
        </authorList>
    </citation>
    <scope>NUCLEOTIDE SEQUENCE [LARGE SCALE GENOMIC DNA]</scope>
    <source>
        <strain evidence="10 11">LF1</strain>
    </source>
</reference>
<dbReference type="PROSITE" id="PS50928">
    <property type="entry name" value="ABC_TM1"/>
    <property type="match status" value="2"/>
</dbReference>
<comment type="caution">
    <text evidence="10">The sequence shown here is derived from an EMBL/GenBank/DDBJ whole genome shotgun (WGS) entry which is preliminary data.</text>
</comment>
<feature type="transmembrane region" description="Helical" evidence="8">
    <location>
        <begin position="486"/>
        <end position="504"/>
    </location>
</feature>
<dbReference type="InterPro" id="IPR000515">
    <property type="entry name" value="MetI-like"/>
</dbReference>
<feature type="transmembrane region" description="Helical" evidence="8">
    <location>
        <begin position="380"/>
        <end position="400"/>
    </location>
</feature>
<comment type="subcellular location">
    <subcellularLocation>
        <location evidence="1">Cell inner membrane</location>
        <topology evidence="1">Multi-pass membrane protein</topology>
    </subcellularLocation>
</comment>
<evidence type="ECO:0000256" key="4">
    <source>
        <dbReference type="ARBA" id="ARBA00022519"/>
    </source>
</evidence>
<evidence type="ECO:0000256" key="3">
    <source>
        <dbReference type="ARBA" id="ARBA00022475"/>
    </source>
</evidence>
<name>A0A5B1CG41_9BACT</name>
<keyword evidence="7 8" id="KW-0472">Membrane</keyword>
<keyword evidence="2" id="KW-0813">Transport</keyword>
<keyword evidence="3" id="KW-1003">Cell membrane</keyword>
<dbReference type="PANTHER" id="PTHR43357:SF3">
    <property type="entry name" value="FE(3+)-TRANSPORT SYSTEM PERMEASE PROTEIN FBPB 2"/>
    <property type="match status" value="1"/>
</dbReference>
<evidence type="ECO:0000256" key="5">
    <source>
        <dbReference type="ARBA" id="ARBA00022692"/>
    </source>
</evidence>
<evidence type="ECO:0000259" key="9">
    <source>
        <dbReference type="PROSITE" id="PS50928"/>
    </source>
</evidence>
<proteinExistence type="predicted"/>
<dbReference type="Proteomes" id="UP000322699">
    <property type="component" value="Unassembled WGS sequence"/>
</dbReference>
<keyword evidence="6 8" id="KW-1133">Transmembrane helix</keyword>
<dbReference type="GO" id="GO:0055085">
    <property type="term" value="P:transmembrane transport"/>
    <property type="evidence" value="ECO:0007669"/>
    <property type="project" value="InterPro"/>
</dbReference>
<feature type="transmembrane region" description="Helical" evidence="8">
    <location>
        <begin position="310"/>
        <end position="330"/>
    </location>
</feature>
<evidence type="ECO:0000256" key="2">
    <source>
        <dbReference type="ARBA" id="ARBA00022448"/>
    </source>
</evidence>
<feature type="transmembrane region" description="Helical" evidence="8">
    <location>
        <begin position="93"/>
        <end position="122"/>
    </location>
</feature>
<dbReference type="Gene3D" id="1.10.3720.10">
    <property type="entry name" value="MetI-like"/>
    <property type="match status" value="2"/>
</dbReference>
<sequence length="509" mass="55335">MVWLEPFIATVVLIAVSVTIATVIGIPTAWACTVLRESNRRMRTIANLAVAILGIVAFVPLVLHGAAWEATAGKFGLTMLTQTGTSTSASGNYVFFSGMIATAWIHGVYGSSIVALATLYGVERMPRSLIDQSRLDAGPVERWWKIRLPVAKPWCVIGMMAVAGIAVTEMTIADLYGYRTIADQFYLNYALRPTVSAIAWTTVLPLILALMLIFHWSGSSSGRVFQNESRRESVSSSENENYHPLVRVSALSILLAAILVAAVVPITGLITNLGREVIQADGQFTATWSIRLVLERVTVAPTVFASEYQWTAMIAAVTSLTSVAIAWPLASLGRRRDRVGRLIDFATIAMVCVPGPIVGLAVVTLFQADVPGFPFLYQQTILPTTISMLMRGIPVSYWIIRSGYRAIASQTLDLARLDASPVRQFWSIERPLVFRSLIAAALVSAVVTSGDLPVSLPVIPAGVTTVPVRLFGLLHSGARYQEAALVFWYVLAIVFVFGLLRLVYTTKTD</sequence>
<gene>
    <name evidence="10" type="ORF">LF1_10600</name>
</gene>
<feature type="domain" description="ABC transmembrane type-1" evidence="9">
    <location>
        <begin position="7"/>
        <end position="213"/>
    </location>
</feature>
<dbReference type="SUPFAM" id="SSF161098">
    <property type="entry name" value="MetI-like"/>
    <property type="match status" value="2"/>
</dbReference>
<feature type="transmembrane region" description="Helical" evidence="8">
    <location>
        <begin position="432"/>
        <end position="450"/>
    </location>
</feature>
<feature type="transmembrane region" description="Helical" evidence="8">
    <location>
        <begin position="245"/>
        <end position="266"/>
    </location>
</feature>
<evidence type="ECO:0000313" key="11">
    <source>
        <dbReference type="Proteomes" id="UP000322699"/>
    </source>
</evidence>
<evidence type="ECO:0000256" key="8">
    <source>
        <dbReference type="SAM" id="Phobius"/>
    </source>
</evidence>
<feature type="transmembrane region" description="Helical" evidence="8">
    <location>
        <begin position="154"/>
        <end position="177"/>
    </location>
</feature>
<keyword evidence="5 8" id="KW-0812">Transmembrane</keyword>
<dbReference type="PANTHER" id="PTHR43357">
    <property type="entry name" value="INNER MEMBRANE ABC TRANSPORTER PERMEASE PROTEIN YDCV"/>
    <property type="match status" value="1"/>
</dbReference>
<protein>
    <recommendedName>
        <fullName evidence="9">ABC transmembrane type-1 domain-containing protein</fullName>
    </recommendedName>
</protein>
<keyword evidence="4" id="KW-0997">Cell inner membrane</keyword>
<dbReference type="EMBL" id="VRLW01000001">
    <property type="protein sequence ID" value="KAA1258540.1"/>
    <property type="molecule type" value="Genomic_DNA"/>
</dbReference>